<dbReference type="AlphaFoldDB" id="A0A8C2MJ99"/>
<organism evidence="2 3">
    <name type="scientific">Cricetulus griseus</name>
    <name type="common">Chinese hamster</name>
    <name type="synonym">Cricetulus barabensis griseus</name>
    <dbReference type="NCBI Taxonomy" id="10029"/>
    <lineage>
        <taxon>Eukaryota</taxon>
        <taxon>Metazoa</taxon>
        <taxon>Chordata</taxon>
        <taxon>Craniata</taxon>
        <taxon>Vertebrata</taxon>
        <taxon>Euteleostomi</taxon>
        <taxon>Mammalia</taxon>
        <taxon>Eutheria</taxon>
        <taxon>Euarchontoglires</taxon>
        <taxon>Glires</taxon>
        <taxon>Rodentia</taxon>
        <taxon>Myomorpha</taxon>
        <taxon>Muroidea</taxon>
        <taxon>Cricetidae</taxon>
        <taxon>Cricetinae</taxon>
        <taxon>Cricetulus</taxon>
    </lineage>
</organism>
<dbReference type="Proteomes" id="UP000694386">
    <property type="component" value="Unplaced"/>
</dbReference>
<reference evidence="2" key="2">
    <citation type="submission" date="2025-09" db="UniProtKB">
        <authorList>
            <consortium name="Ensembl"/>
        </authorList>
    </citation>
    <scope>IDENTIFICATION</scope>
</reference>
<protein>
    <submittedName>
        <fullName evidence="2">RIKEN cDNA 1700012B07 gene</fullName>
    </submittedName>
</protein>
<feature type="compositionally biased region" description="Polar residues" evidence="1">
    <location>
        <begin position="1"/>
        <end position="21"/>
    </location>
</feature>
<reference evidence="2" key="1">
    <citation type="submission" date="2025-08" db="UniProtKB">
        <authorList>
            <consortium name="Ensembl"/>
        </authorList>
    </citation>
    <scope>IDENTIFICATION</scope>
</reference>
<dbReference type="OMA" id="YDDIRAP"/>
<evidence type="ECO:0000313" key="3">
    <source>
        <dbReference type="Proteomes" id="UP000694386"/>
    </source>
</evidence>
<name>A0A8C2MJ99_CRIGR</name>
<accession>A0A8C2MJ99</accession>
<dbReference type="Ensembl" id="ENSCGRT00001022936.1">
    <property type="protein sequence ID" value="ENSCGRP00001018692.1"/>
    <property type="gene ID" value="ENSCGRG00001018355.1"/>
</dbReference>
<feature type="compositionally biased region" description="Basic and acidic residues" evidence="1">
    <location>
        <begin position="23"/>
        <end position="43"/>
    </location>
</feature>
<feature type="region of interest" description="Disordered" evidence="1">
    <location>
        <begin position="1"/>
        <end position="77"/>
    </location>
</feature>
<evidence type="ECO:0000313" key="2">
    <source>
        <dbReference type="Ensembl" id="ENSCGRP00001018692.1"/>
    </source>
</evidence>
<sequence>MSHFNNWKSTQTSQSLMSNDSIRVPHERKKENKKHEDLPEGHHSPYGQMLQDTEDVWNAGSKTKEAGEDGAAEEGSFVSKIELRKDVKGGAAHDSKAAGRDCELSPRTAKSFRIHNVSPLSSPNLLQTEKMYPPQKGELRKRGARMASLPQQGPFRHLMDMKAERRLAGWRERRNRFGDISTHKCYQFGQIFSPFQALATTEMRRLVLPRDLPVSSRMQKISTSSLSDINLQDIPLSPTELDLGKDDNHHEKEKSVSHFQVPSQVIEVTEATNLHLHLIPEPRKVVYP</sequence>
<evidence type="ECO:0000256" key="1">
    <source>
        <dbReference type="SAM" id="MobiDB-lite"/>
    </source>
</evidence>
<proteinExistence type="predicted"/>